<dbReference type="AlphaFoldDB" id="A0A8D8XRV4"/>
<evidence type="ECO:0000256" key="1">
    <source>
        <dbReference type="SAM" id="SignalP"/>
    </source>
</evidence>
<evidence type="ECO:0000313" key="2">
    <source>
        <dbReference type="EMBL" id="CAG6707147.1"/>
    </source>
</evidence>
<sequence length="275" mass="33039">MRTSWVLVVLHVKLIIQCVHCEKEKQTVYLPPYHPNAEFSTIKNHHDFVELLLNHDKQKQEAYNFAKAKGWIRFPEKMRKELTELNYTAYPFMDELLKFHPDNQNQEKVNKKFYYMDDKRSFNRKALRQFKLRYNRMMYSIHPTDRVTKKEHDMSEEIRNPVKFMKEKLVKMDRAIDYIDVQVLKEKMTTPEDFAKMKERAEVIRKRIFGIENNGTERYTPPAPRTLKPTRLTVRPLKGHKLMMFRKFFPDFFVDVNITTPSSLEVVKPATSSEE</sequence>
<name>A0A8D8XRV4_9HEMI</name>
<reference evidence="2" key="1">
    <citation type="submission" date="2021-05" db="EMBL/GenBank/DDBJ databases">
        <authorList>
            <person name="Alioto T."/>
            <person name="Alioto T."/>
            <person name="Gomez Garrido J."/>
        </authorList>
    </citation>
    <scope>NUCLEOTIDE SEQUENCE</scope>
</reference>
<proteinExistence type="predicted"/>
<feature type="signal peptide" evidence="1">
    <location>
        <begin position="1"/>
        <end position="21"/>
    </location>
</feature>
<organism evidence="2">
    <name type="scientific">Cacopsylla melanoneura</name>
    <dbReference type="NCBI Taxonomy" id="428564"/>
    <lineage>
        <taxon>Eukaryota</taxon>
        <taxon>Metazoa</taxon>
        <taxon>Ecdysozoa</taxon>
        <taxon>Arthropoda</taxon>
        <taxon>Hexapoda</taxon>
        <taxon>Insecta</taxon>
        <taxon>Pterygota</taxon>
        <taxon>Neoptera</taxon>
        <taxon>Paraneoptera</taxon>
        <taxon>Hemiptera</taxon>
        <taxon>Sternorrhyncha</taxon>
        <taxon>Psylloidea</taxon>
        <taxon>Psyllidae</taxon>
        <taxon>Psyllinae</taxon>
        <taxon>Cacopsylla</taxon>
    </lineage>
</organism>
<dbReference type="EMBL" id="HBUF01343863">
    <property type="protein sequence ID" value="CAG6707147.1"/>
    <property type="molecule type" value="Transcribed_RNA"/>
</dbReference>
<keyword evidence="1" id="KW-0732">Signal</keyword>
<feature type="chain" id="PRO_5034720498" evidence="1">
    <location>
        <begin position="22"/>
        <end position="275"/>
    </location>
</feature>
<accession>A0A8D8XRV4</accession>
<protein>
    <submittedName>
        <fullName evidence="2">Uncharacterized protein</fullName>
    </submittedName>
</protein>